<sequence length="72" mass="8212">MFWIGIHPDFRGKGLGKNLYSIGLHRLQYDFDAKRYLGATRAENVPMRKVFEANGCVQESISVISLEYSLFG</sequence>
<reference evidence="3" key="1">
    <citation type="submission" date="2015-07" db="EMBL/GenBank/DDBJ databases">
        <title>Fjat-10036 dsm4.</title>
        <authorList>
            <person name="Liu B."/>
            <person name="Wang J."/>
            <person name="Zhu Y."/>
            <person name="Liu G."/>
            <person name="Chen Q."/>
            <person name="Chen Z."/>
            <person name="Lan J."/>
            <person name="Che J."/>
            <person name="Ge C."/>
            <person name="Shi H."/>
            <person name="Pan Z."/>
            <person name="Liu X."/>
        </authorList>
    </citation>
    <scope>NUCLEOTIDE SEQUENCE [LARGE SCALE GENOMIC DNA]</scope>
    <source>
        <strain evidence="3">DSM 4</strain>
    </source>
</reference>
<dbReference type="EMBL" id="LGUF01000007">
    <property type="protein sequence ID" value="KON88200.1"/>
    <property type="molecule type" value="Genomic_DNA"/>
</dbReference>
<dbReference type="RefSeq" id="WP_053435571.1">
    <property type="nucleotide sequence ID" value="NZ_LGUF01000007.1"/>
</dbReference>
<evidence type="ECO:0000259" key="1">
    <source>
        <dbReference type="Pfam" id="PF00583"/>
    </source>
</evidence>
<dbReference type="GO" id="GO:0016747">
    <property type="term" value="F:acyltransferase activity, transferring groups other than amino-acyl groups"/>
    <property type="evidence" value="ECO:0007669"/>
    <property type="project" value="InterPro"/>
</dbReference>
<dbReference type="Pfam" id="PF00583">
    <property type="entry name" value="Acetyltransf_1"/>
    <property type="match status" value="1"/>
</dbReference>
<dbReference type="STRING" id="1459.AF332_16240"/>
<dbReference type="OrthoDB" id="511027at2"/>
<comment type="caution">
    <text evidence="2">The sequence shown here is derived from an EMBL/GenBank/DDBJ whole genome shotgun (WGS) entry which is preliminary data.</text>
</comment>
<evidence type="ECO:0000313" key="3">
    <source>
        <dbReference type="Proteomes" id="UP000037109"/>
    </source>
</evidence>
<evidence type="ECO:0000313" key="2">
    <source>
        <dbReference type="EMBL" id="KON88200.1"/>
    </source>
</evidence>
<name>A0A0M0GE50_SPOGL</name>
<dbReference type="InterPro" id="IPR016181">
    <property type="entry name" value="Acyl_CoA_acyltransferase"/>
</dbReference>
<proteinExistence type="predicted"/>
<organism evidence="2 3">
    <name type="scientific">Sporosarcina globispora</name>
    <name type="common">Bacillus globisporus</name>
    <dbReference type="NCBI Taxonomy" id="1459"/>
    <lineage>
        <taxon>Bacteria</taxon>
        <taxon>Bacillati</taxon>
        <taxon>Bacillota</taxon>
        <taxon>Bacilli</taxon>
        <taxon>Bacillales</taxon>
        <taxon>Caryophanaceae</taxon>
        <taxon>Sporosarcina</taxon>
    </lineage>
</organism>
<keyword evidence="3" id="KW-1185">Reference proteome</keyword>
<dbReference type="AlphaFoldDB" id="A0A0M0GE50"/>
<dbReference type="Gene3D" id="3.40.630.30">
    <property type="match status" value="1"/>
</dbReference>
<dbReference type="SUPFAM" id="SSF55729">
    <property type="entry name" value="Acyl-CoA N-acyltransferases (Nat)"/>
    <property type="match status" value="1"/>
</dbReference>
<gene>
    <name evidence="2" type="ORF">AF332_16240</name>
</gene>
<protein>
    <recommendedName>
        <fullName evidence="1">N-acetyltransferase domain-containing protein</fullName>
    </recommendedName>
</protein>
<dbReference type="InterPro" id="IPR000182">
    <property type="entry name" value="GNAT_dom"/>
</dbReference>
<dbReference type="PATRIC" id="fig|1459.3.peg.3546"/>
<accession>A0A0M0GE50</accession>
<dbReference type="Proteomes" id="UP000037109">
    <property type="component" value="Unassembled WGS sequence"/>
</dbReference>
<feature type="domain" description="N-acetyltransferase" evidence="1">
    <location>
        <begin position="3"/>
        <end position="55"/>
    </location>
</feature>